<evidence type="ECO:0000256" key="3">
    <source>
        <dbReference type="ARBA" id="ARBA00022729"/>
    </source>
</evidence>
<evidence type="ECO:0000256" key="12">
    <source>
        <dbReference type="SAM" id="SignalP"/>
    </source>
</evidence>
<dbReference type="Proteomes" id="UP000594260">
    <property type="component" value="Unplaced"/>
</dbReference>
<name>A0A7M7JX92_VARDE</name>
<dbReference type="OrthoDB" id="293868at2759"/>
<dbReference type="EnsemblMetazoa" id="XM_022802755">
    <property type="protein sequence ID" value="XP_022658490"/>
    <property type="gene ID" value="LOC111249198"/>
</dbReference>
<dbReference type="PANTHER" id="PTHR10827:SF52">
    <property type="entry name" value="IP16409P"/>
    <property type="match status" value="1"/>
</dbReference>
<evidence type="ECO:0000256" key="1">
    <source>
        <dbReference type="ARBA" id="ARBA00004319"/>
    </source>
</evidence>
<dbReference type="Pfam" id="PF13499">
    <property type="entry name" value="EF-hand_7"/>
    <property type="match status" value="1"/>
</dbReference>
<evidence type="ECO:0000259" key="13">
    <source>
        <dbReference type="PROSITE" id="PS50222"/>
    </source>
</evidence>
<keyword evidence="4" id="KW-0677">Repeat</keyword>
<dbReference type="InParanoid" id="A0A7M7JX92"/>
<evidence type="ECO:0000256" key="7">
    <source>
        <dbReference type="ARBA" id="ARBA00023180"/>
    </source>
</evidence>
<evidence type="ECO:0000256" key="10">
    <source>
        <dbReference type="ARBA" id="ARBA00063143"/>
    </source>
</evidence>
<comment type="subunit">
    <text evidence="10">Interacts with PCSK6 (immature form including the propeptide); probably involved in the maturation and the secretion of PCSK6.</text>
</comment>
<evidence type="ECO:0000256" key="8">
    <source>
        <dbReference type="ARBA" id="ARBA00023186"/>
    </source>
</evidence>
<evidence type="ECO:0000256" key="2">
    <source>
        <dbReference type="ARBA" id="ARBA00022723"/>
    </source>
</evidence>
<dbReference type="InterPro" id="IPR002048">
    <property type="entry name" value="EF_hand_dom"/>
</dbReference>
<proteinExistence type="predicted"/>
<dbReference type="GO" id="GO:0005788">
    <property type="term" value="C:endoplasmic reticulum lumen"/>
    <property type="evidence" value="ECO:0007669"/>
    <property type="project" value="UniProtKB-SubCell"/>
</dbReference>
<keyword evidence="15" id="KW-1185">Reference proteome</keyword>
<feature type="chain" id="PRO_5029550766" description="Reticulocalbin-3" evidence="12">
    <location>
        <begin position="29"/>
        <end position="322"/>
    </location>
</feature>
<dbReference type="KEGG" id="vde:111249198"/>
<evidence type="ECO:0000256" key="9">
    <source>
        <dbReference type="ARBA" id="ARBA00056975"/>
    </source>
</evidence>
<dbReference type="InterPro" id="IPR011992">
    <property type="entry name" value="EF-hand-dom_pair"/>
</dbReference>
<dbReference type="GO" id="GO:0015031">
    <property type="term" value="P:protein transport"/>
    <property type="evidence" value="ECO:0007669"/>
    <property type="project" value="UniProtKB-ARBA"/>
</dbReference>
<dbReference type="SUPFAM" id="SSF47473">
    <property type="entry name" value="EF-hand"/>
    <property type="match status" value="2"/>
</dbReference>
<dbReference type="OMA" id="FEADVDH"/>
<keyword evidence="6" id="KW-0106">Calcium</keyword>
<comment type="subcellular location">
    <subcellularLocation>
        <location evidence="1">Endoplasmic reticulum lumen</location>
    </subcellularLocation>
</comment>
<dbReference type="RefSeq" id="XP_022658490.1">
    <property type="nucleotide sequence ID" value="XM_022802755.1"/>
</dbReference>
<dbReference type="PANTHER" id="PTHR10827">
    <property type="entry name" value="RETICULOCALBIN"/>
    <property type="match status" value="1"/>
</dbReference>
<dbReference type="AlphaFoldDB" id="A0A7M7JX92"/>
<dbReference type="FunCoup" id="A0A7M7JX92">
    <property type="interactions" value="1280"/>
</dbReference>
<feature type="domain" description="EF-hand" evidence="13">
    <location>
        <begin position="192"/>
        <end position="227"/>
    </location>
</feature>
<reference evidence="14" key="1">
    <citation type="submission" date="2021-01" db="UniProtKB">
        <authorList>
            <consortium name="EnsemblMetazoa"/>
        </authorList>
    </citation>
    <scope>IDENTIFICATION</scope>
</reference>
<comment type="function">
    <text evidence="9">Probable molecular chaperone assisting protein biosynthesis and transport in the endoplasmic reticulum. Required for the proper biosynthesis and transport of pulmonary surfactant-associated protein A/SP-A, pulmonary surfactant-associated protein D/SP-D and the lipid transporter ABCA3. By regulating both the proper expression and the degradation through the endoplasmic reticulum-associated protein degradation pathway of these proteins plays a crucial role in pulmonary surfactant homeostasis. Has an anti-fibrotic activity by negatively regulating the secretion of type I and type III collagens. This calcium-binding protein also transiently associates with immature PCSK6 and regulates its secretion.</text>
</comment>
<keyword evidence="8" id="KW-0143">Chaperone</keyword>
<keyword evidence="5" id="KW-0256">Endoplasmic reticulum</keyword>
<keyword evidence="2" id="KW-0479">Metal-binding</keyword>
<feature type="signal peptide" evidence="12">
    <location>
        <begin position="1"/>
        <end position="28"/>
    </location>
</feature>
<feature type="domain" description="EF-hand" evidence="13">
    <location>
        <begin position="66"/>
        <end position="101"/>
    </location>
</feature>
<keyword evidence="7" id="KW-0325">Glycoprotein</keyword>
<dbReference type="Gene3D" id="1.10.238.10">
    <property type="entry name" value="EF-hand"/>
    <property type="match status" value="2"/>
</dbReference>
<dbReference type="Pfam" id="PF13202">
    <property type="entry name" value="EF-hand_5"/>
    <property type="match status" value="2"/>
</dbReference>
<organism evidence="14 15">
    <name type="scientific">Varroa destructor</name>
    <name type="common">Honeybee mite</name>
    <dbReference type="NCBI Taxonomy" id="109461"/>
    <lineage>
        <taxon>Eukaryota</taxon>
        <taxon>Metazoa</taxon>
        <taxon>Ecdysozoa</taxon>
        <taxon>Arthropoda</taxon>
        <taxon>Chelicerata</taxon>
        <taxon>Arachnida</taxon>
        <taxon>Acari</taxon>
        <taxon>Parasitiformes</taxon>
        <taxon>Mesostigmata</taxon>
        <taxon>Gamasina</taxon>
        <taxon>Dermanyssoidea</taxon>
        <taxon>Varroidae</taxon>
        <taxon>Varroa</taxon>
    </lineage>
</organism>
<evidence type="ECO:0000256" key="11">
    <source>
        <dbReference type="ARBA" id="ARBA00072696"/>
    </source>
</evidence>
<evidence type="ECO:0000256" key="5">
    <source>
        <dbReference type="ARBA" id="ARBA00022824"/>
    </source>
</evidence>
<evidence type="ECO:0000256" key="6">
    <source>
        <dbReference type="ARBA" id="ARBA00022837"/>
    </source>
</evidence>
<keyword evidence="3 12" id="KW-0732">Signal</keyword>
<evidence type="ECO:0000313" key="15">
    <source>
        <dbReference type="Proteomes" id="UP000594260"/>
    </source>
</evidence>
<evidence type="ECO:0000256" key="4">
    <source>
        <dbReference type="ARBA" id="ARBA00022737"/>
    </source>
</evidence>
<dbReference type="SMART" id="SM00054">
    <property type="entry name" value="EFh"/>
    <property type="match status" value="5"/>
</dbReference>
<evidence type="ECO:0000313" key="14">
    <source>
        <dbReference type="EnsemblMetazoa" id="XP_022658490"/>
    </source>
</evidence>
<dbReference type="FunFam" id="1.10.238.10:FF:000104">
    <property type="entry name" value="calumenin isoform X1"/>
    <property type="match status" value="1"/>
</dbReference>
<protein>
    <recommendedName>
        <fullName evidence="11">Reticulocalbin-3</fullName>
    </recommendedName>
</protein>
<dbReference type="PROSITE" id="PS50222">
    <property type="entry name" value="EF_HAND_2"/>
    <property type="match status" value="2"/>
</dbReference>
<dbReference type="InterPro" id="IPR018247">
    <property type="entry name" value="EF_Hand_1_Ca_BS"/>
</dbReference>
<dbReference type="PROSITE" id="PS00018">
    <property type="entry name" value="EF_HAND_1"/>
    <property type="match status" value="3"/>
</dbReference>
<dbReference type="GeneID" id="111249198"/>
<accession>A0A7M7JX92</accession>
<sequence>MSAGNRQLVSTLPLLTVICLLFNSVCMALPKHFSTSGPHASRKEANKANVVEAAEVRELRLLSPEESRNRLAAIFDRIDKDLDGLLTQDELSKWIHRIARRNIESGTRRKWNRHNPYGSSRLSWQEYRKSMYGLPLHWEEDQHPQQDADGHKVNRMIRTDRRRWLAADRNGDEMLDIEEFEAFLYPEEKEHMAEVVAIETLETVDKNGDGMVDLNEYIEDIFPDLNGGSLPNYAQEEVELFRNRRDTNGDGQLDLQEMIAYTHRSEDDHPEAEALHLVHSADSDSDGKLSKQEVLENYDLFVGGQVTDYGEALLKLPNHDEF</sequence>
<dbReference type="GO" id="GO:0005509">
    <property type="term" value="F:calcium ion binding"/>
    <property type="evidence" value="ECO:0007669"/>
    <property type="project" value="InterPro"/>
</dbReference>